<dbReference type="Proteomes" id="UP001344632">
    <property type="component" value="Unassembled WGS sequence"/>
</dbReference>
<dbReference type="InterPro" id="IPR050250">
    <property type="entry name" value="Macrolide_Exporter_MacB"/>
</dbReference>
<evidence type="ECO:0000259" key="8">
    <source>
        <dbReference type="Pfam" id="PF02687"/>
    </source>
</evidence>
<dbReference type="EMBL" id="JARLKZ010000001">
    <property type="protein sequence ID" value="MEC0238286.1"/>
    <property type="molecule type" value="Genomic_DNA"/>
</dbReference>
<feature type="domain" description="ABC3 transporter permease C-terminal" evidence="8">
    <location>
        <begin position="655"/>
        <end position="770"/>
    </location>
</feature>
<comment type="caution">
    <text evidence="9">The sequence shown here is derived from an EMBL/GenBank/DDBJ whole genome shotgun (WGS) entry which is preliminary data.</text>
</comment>
<evidence type="ECO:0000256" key="4">
    <source>
        <dbReference type="ARBA" id="ARBA00022989"/>
    </source>
</evidence>
<keyword evidence="3 7" id="KW-0812">Transmembrane</keyword>
<evidence type="ECO:0000256" key="2">
    <source>
        <dbReference type="ARBA" id="ARBA00022475"/>
    </source>
</evidence>
<feature type="transmembrane region" description="Helical" evidence="7">
    <location>
        <begin position="308"/>
        <end position="334"/>
    </location>
</feature>
<evidence type="ECO:0000256" key="7">
    <source>
        <dbReference type="SAM" id="Phobius"/>
    </source>
</evidence>
<name>A0ABU6GJ73_9BACL</name>
<evidence type="ECO:0000256" key="3">
    <source>
        <dbReference type="ARBA" id="ARBA00022692"/>
    </source>
</evidence>
<sequence length="781" mass="85677">MKMINLALANIKKGKSAAFSLFILIFAAALLLNVGITVISKMSTFYDDKVEELHDPHLSLMMKNANYKEVYGDFFKHNSGVKQIEMESMILLDAARFRYGDSQMDSGAAIFNADAKRDFSPLKLIQKLDPMHQEDIYVSYSFKTSGGYKLGDTLTITYQDKAYSYRIAGFFESTMLGTPSMGIMKFILPDAAYRQLSDTLGVAAGGTYLSAALNDSRQSTTLMNDYNKKYPDPSMNAIDPTFWETDIETMKSVGTMTINIVSMILVAFAAVIVLVTLIVIKFRVTNSIDDGIVNIGVLKAVGYTSRQILASIVLQFMLITLSAGIIGVAVSYAVIPVFGGIVSSLSGLLWTRSFDIVSIILSILIVAVLVLAVTILSAIRIQKLHPVAALRGGIMTHSFKRNPFPLEKARGGLQFVLACKTMMMNSKQNIMIAFIIAAITFASVFSVVLYYNVAADKKAFFHLVGAETSNVMIQAKTATDSEKLFPAIEHMDGVAKTAILDFLPTRIDGQAIYMNISDDFSKLENQTVYEGRFPKYDNEIAVSWAVSKLLDKSIGDTVKVEINNVSHPFLITGLSQSISNMGQAAYLTLSGIQQIVPDYTSSVINVYLKDADTARFIKDIKAKYGNTQANIINVDETINGQSSIYISAVFAVMVMILAITVLVVIMILYLVIKTMILKRKREFGILKATGYTTLQLMSQIAMSFIPIVIIGVLIGGVLGCLYTNSMLTLLLSGAGIHNVQFIVKIPLIVMLCIGLVVLAYLVSMLVARRIKRISAYGLITE</sequence>
<feature type="transmembrane region" description="Helical" evidence="7">
    <location>
        <begin position="430"/>
        <end position="451"/>
    </location>
</feature>
<evidence type="ECO:0000313" key="9">
    <source>
        <dbReference type="EMBL" id="MEC0238286.1"/>
    </source>
</evidence>
<proteinExistence type="inferred from homology"/>
<feature type="domain" description="ABC3 transporter permease C-terminal" evidence="8">
    <location>
        <begin position="267"/>
        <end position="386"/>
    </location>
</feature>
<keyword evidence="2" id="KW-1003">Cell membrane</keyword>
<evidence type="ECO:0000256" key="5">
    <source>
        <dbReference type="ARBA" id="ARBA00023136"/>
    </source>
</evidence>
<comment type="similarity">
    <text evidence="6">Belongs to the ABC-4 integral membrane protein family.</text>
</comment>
<feature type="transmembrane region" description="Helical" evidence="7">
    <location>
        <begin position="354"/>
        <end position="376"/>
    </location>
</feature>
<feature type="transmembrane region" description="Helical" evidence="7">
    <location>
        <begin position="644"/>
        <end position="672"/>
    </location>
</feature>
<gene>
    <name evidence="9" type="ORF">P4H66_00180</name>
</gene>
<organism evidence="9 10">
    <name type="scientific">Paenibacillus dokdonensis</name>
    <dbReference type="NCBI Taxonomy" id="2567944"/>
    <lineage>
        <taxon>Bacteria</taxon>
        <taxon>Bacillati</taxon>
        <taxon>Bacillota</taxon>
        <taxon>Bacilli</taxon>
        <taxon>Bacillales</taxon>
        <taxon>Paenibacillaceae</taxon>
        <taxon>Paenibacillus</taxon>
    </lineage>
</organism>
<evidence type="ECO:0000256" key="6">
    <source>
        <dbReference type="ARBA" id="ARBA00038076"/>
    </source>
</evidence>
<evidence type="ECO:0000313" key="10">
    <source>
        <dbReference type="Proteomes" id="UP001344632"/>
    </source>
</evidence>
<reference evidence="9 10" key="1">
    <citation type="submission" date="2023-03" db="EMBL/GenBank/DDBJ databases">
        <title>Bacillus Genome Sequencing.</title>
        <authorList>
            <person name="Dunlap C."/>
        </authorList>
    </citation>
    <scope>NUCLEOTIDE SEQUENCE [LARGE SCALE GENOMIC DNA]</scope>
    <source>
        <strain evidence="9 10">BD-525</strain>
    </source>
</reference>
<dbReference type="InterPro" id="IPR003838">
    <property type="entry name" value="ABC3_permease_C"/>
</dbReference>
<comment type="subcellular location">
    <subcellularLocation>
        <location evidence="1">Cell membrane</location>
        <topology evidence="1">Multi-pass membrane protein</topology>
    </subcellularLocation>
</comment>
<dbReference type="PANTHER" id="PTHR30572">
    <property type="entry name" value="MEMBRANE COMPONENT OF TRANSPORTER-RELATED"/>
    <property type="match status" value="1"/>
</dbReference>
<evidence type="ECO:0000256" key="1">
    <source>
        <dbReference type="ARBA" id="ARBA00004651"/>
    </source>
</evidence>
<feature type="transmembrane region" description="Helical" evidence="7">
    <location>
        <begin position="704"/>
        <end position="725"/>
    </location>
</feature>
<keyword evidence="4 7" id="KW-1133">Transmembrane helix</keyword>
<dbReference type="PANTHER" id="PTHR30572:SF4">
    <property type="entry name" value="ABC TRANSPORTER PERMEASE YTRF"/>
    <property type="match status" value="1"/>
</dbReference>
<protein>
    <submittedName>
        <fullName evidence="9">FtsX-like permease family protein</fullName>
    </submittedName>
</protein>
<keyword evidence="5 7" id="KW-0472">Membrane</keyword>
<feature type="transmembrane region" description="Helical" evidence="7">
    <location>
        <begin position="260"/>
        <end position="280"/>
    </location>
</feature>
<keyword evidence="10" id="KW-1185">Reference proteome</keyword>
<dbReference type="Pfam" id="PF02687">
    <property type="entry name" value="FtsX"/>
    <property type="match status" value="2"/>
</dbReference>
<feature type="transmembrane region" description="Helical" evidence="7">
    <location>
        <begin position="745"/>
        <end position="767"/>
    </location>
</feature>
<accession>A0ABU6GJ73</accession>
<dbReference type="RefSeq" id="WP_326084701.1">
    <property type="nucleotide sequence ID" value="NZ_JARLKZ010000001.1"/>
</dbReference>